<proteinExistence type="predicted"/>
<keyword evidence="2" id="KW-1185">Reference proteome</keyword>
<dbReference type="EMBL" id="CM044707">
    <property type="protein sequence ID" value="KAI5653384.1"/>
    <property type="molecule type" value="Genomic_DNA"/>
</dbReference>
<reference evidence="2" key="1">
    <citation type="journal article" date="2023" name="Nat. Plants">
        <title>Single-cell RNA sequencing provides a high-resolution roadmap for understanding the multicellular compartmentation of specialized metabolism.</title>
        <authorList>
            <person name="Sun S."/>
            <person name="Shen X."/>
            <person name="Li Y."/>
            <person name="Li Y."/>
            <person name="Wang S."/>
            <person name="Li R."/>
            <person name="Zhang H."/>
            <person name="Shen G."/>
            <person name="Guo B."/>
            <person name="Wei J."/>
            <person name="Xu J."/>
            <person name="St-Pierre B."/>
            <person name="Chen S."/>
            <person name="Sun C."/>
        </authorList>
    </citation>
    <scope>NUCLEOTIDE SEQUENCE [LARGE SCALE GENOMIC DNA]</scope>
</reference>
<name>A0ACB9ZZN6_CATRO</name>
<sequence length="110" mass="12307">MTQRDSGSIRIPTSFGYCYLIVLVSCHIIRWKTSMMPTPMAHHGSTSQIWSLSHLKEGRKTFGKHERWTPSEFTCTCAVREFFVTSPGIPTRPPCATLAGGPLLTQPARK</sequence>
<gene>
    <name evidence="1" type="ORF">M9H77_30571</name>
</gene>
<evidence type="ECO:0000313" key="2">
    <source>
        <dbReference type="Proteomes" id="UP001060085"/>
    </source>
</evidence>
<accession>A0ACB9ZZN6</accession>
<comment type="caution">
    <text evidence="1">The sequence shown here is derived from an EMBL/GenBank/DDBJ whole genome shotgun (WGS) entry which is preliminary data.</text>
</comment>
<protein>
    <submittedName>
        <fullName evidence="1">Uncharacterized protein</fullName>
    </submittedName>
</protein>
<evidence type="ECO:0000313" key="1">
    <source>
        <dbReference type="EMBL" id="KAI5653384.1"/>
    </source>
</evidence>
<organism evidence="1 2">
    <name type="scientific">Catharanthus roseus</name>
    <name type="common">Madagascar periwinkle</name>
    <name type="synonym">Vinca rosea</name>
    <dbReference type="NCBI Taxonomy" id="4058"/>
    <lineage>
        <taxon>Eukaryota</taxon>
        <taxon>Viridiplantae</taxon>
        <taxon>Streptophyta</taxon>
        <taxon>Embryophyta</taxon>
        <taxon>Tracheophyta</taxon>
        <taxon>Spermatophyta</taxon>
        <taxon>Magnoliopsida</taxon>
        <taxon>eudicotyledons</taxon>
        <taxon>Gunneridae</taxon>
        <taxon>Pentapetalae</taxon>
        <taxon>asterids</taxon>
        <taxon>lamiids</taxon>
        <taxon>Gentianales</taxon>
        <taxon>Apocynaceae</taxon>
        <taxon>Rauvolfioideae</taxon>
        <taxon>Vinceae</taxon>
        <taxon>Catharanthinae</taxon>
        <taxon>Catharanthus</taxon>
    </lineage>
</organism>
<dbReference type="Proteomes" id="UP001060085">
    <property type="component" value="Linkage Group LG07"/>
</dbReference>